<evidence type="ECO:0000313" key="18">
    <source>
        <dbReference type="Proteomes" id="UP000601522"/>
    </source>
</evidence>
<dbReference type="Gene3D" id="3.90.320.10">
    <property type="match status" value="1"/>
</dbReference>
<feature type="domain" description="UvrD-like helicase C-terminal" evidence="16">
    <location>
        <begin position="463"/>
        <end position="753"/>
    </location>
</feature>
<proteinExistence type="predicted"/>
<dbReference type="InterPro" id="IPR027417">
    <property type="entry name" value="P-loop_NTPase"/>
</dbReference>
<evidence type="ECO:0000256" key="3">
    <source>
        <dbReference type="ARBA" id="ARBA00022763"/>
    </source>
</evidence>
<keyword evidence="9" id="KW-0234">DNA repair</keyword>
<dbReference type="GO" id="GO:0005524">
    <property type="term" value="F:ATP binding"/>
    <property type="evidence" value="ECO:0007669"/>
    <property type="project" value="UniProtKB-UniRule"/>
</dbReference>
<keyword evidence="1" id="KW-0540">Nuclease</keyword>
<dbReference type="InterPro" id="IPR014017">
    <property type="entry name" value="DNA_helicase_UvrD-like_C"/>
</dbReference>
<dbReference type="AlphaFoldDB" id="A0A926IM13"/>
<dbReference type="SUPFAM" id="SSF52540">
    <property type="entry name" value="P-loop containing nucleoside triphosphate hydrolases"/>
    <property type="match status" value="1"/>
</dbReference>
<keyword evidence="18" id="KW-1185">Reference proteome</keyword>
<comment type="caution">
    <text evidence="17">The sequence shown here is derived from an EMBL/GenBank/DDBJ whole genome shotgun (WGS) entry which is preliminary data.</text>
</comment>
<keyword evidence="8" id="KW-0238">DNA-binding</keyword>
<evidence type="ECO:0000256" key="14">
    <source>
        <dbReference type="PROSITE-ProRule" id="PRU00560"/>
    </source>
</evidence>
<dbReference type="InterPro" id="IPR011604">
    <property type="entry name" value="PDDEXK-like_dom_sf"/>
</dbReference>
<evidence type="ECO:0000313" key="17">
    <source>
        <dbReference type="EMBL" id="MBC8590116.1"/>
    </source>
</evidence>
<dbReference type="Gene3D" id="3.40.50.300">
    <property type="entry name" value="P-loop containing nucleotide triphosphate hydrolases"/>
    <property type="match status" value="4"/>
</dbReference>
<feature type="binding site" evidence="14">
    <location>
        <begin position="29"/>
        <end position="36"/>
    </location>
    <ligand>
        <name>ATP</name>
        <dbReference type="ChEBI" id="CHEBI:30616"/>
    </ligand>
</feature>
<evidence type="ECO:0000256" key="12">
    <source>
        <dbReference type="ARBA" id="ARBA00034808"/>
    </source>
</evidence>
<keyword evidence="3" id="KW-0227">DNA damage</keyword>
<evidence type="ECO:0000256" key="11">
    <source>
        <dbReference type="ARBA" id="ARBA00034617"/>
    </source>
</evidence>
<dbReference type="GO" id="GO:0043138">
    <property type="term" value="F:3'-5' DNA helicase activity"/>
    <property type="evidence" value="ECO:0007669"/>
    <property type="project" value="UniProtKB-EC"/>
</dbReference>
<dbReference type="InterPro" id="IPR000212">
    <property type="entry name" value="DNA_helicase_UvrD/REP"/>
</dbReference>
<keyword evidence="5 14" id="KW-0347">Helicase</keyword>
<evidence type="ECO:0000256" key="10">
    <source>
        <dbReference type="ARBA" id="ARBA00023235"/>
    </source>
</evidence>
<dbReference type="InterPro" id="IPR011335">
    <property type="entry name" value="Restrct_endonuc-II-like"/>
</dbReference>
<dbReference type="Gene3D" id="1.10.486.10">
    <property type="entry name" value="PCRA, domain 4"/>
    <property type="match status" value="1"/>
</dbReference>
<dbReference type="Proteomes" id="UP000601522">
    <property type="component" value="Unassembled WGS sequence"/>
</dbReference>
<evidence type="ECO:0000256" key="7">
    <source>
        <dbReference type="ARBA" id="ARBA00022840"/>
    </source>
</evidence>
<comment type="catalytic activity">
    <reaction evidence="11">
        <text>Couples ATP hydrolysis with the unwinding of duplex DNA by translocating in the 3'-5' direction.</text>
        <dbReference type="EC" id="5.6.2.4"/>
    </reaction>
</comment>
<dbReference type="Pfam" id="PF13361">
    <property type="entry name" value="UvrD_C"/>
    <property type="match status" value="1"/>
</dbReference>
<sequence>MMDEGLILQEMKKRQEIMNTFDKNYLLEAGAGAGKTTIIVQRILNHIINSDIHPSNIVAITFTKAASTELAERIQKKALEYLKDGKYGNISHRLEAVDEIFTGTIHSFCELILREMPFEAGLTPAYEIIEDSYEFHNDIWYDFLRNSEKEYKEYISILDRFMIDYRGLKDKAILAMENPDVSFVGYEGVDYNFDDIKGRFEDLKVKHQYLDPNFIKTNSNFSRLLRSILEDGGHIEDYMEIILKECSKLDFDLEELYIKLMYKKHLDCSNSDDYRDLILGIYNIYLSLNQLAYNTCTKFINLAVEYKNQNYKNQLTFNELLYKASKLIKESPEARKHFKSKYRYFYVDEFQDTDPMQAELILYLTDEKDEHEETMYWQDCVPRPGSLFVVGDPKQSIYRFRRADILIYNQVKEIIDRYGEVAYLDINFRSTDRICNWVQSTFKKRDYDFGFKEKSTGVQAGFERILSLWDDTLETVEDPLKERKHLKGIYQYEVPNSIDDKEFTIDEETYVANIVEYIIKNYYITEKKSIDGVYQTIPRKVEPKDIMILTKSNQETGLYLRALKERNIPALLAGEKKLGDTREVLNLFILIDAILDYRDSIKVVSALRNSFYLDLETIDLFMENMDNLSSIIFDEEKIRKIQHPDISQAFTYMKEIHSLATKLSPITFIETLVENRIGIYDVHRDYSEIEERDANSALRQTIEILKFKGCISLFELRNELDKLICGEVTYELPLSNKFANNAARVMNIHKSKGLEANIVILVGGEKKRILGSDSHYIEKSSGNKNLGYMVYKRSYGLLGPDEILRKEREKAFKDAEIDRLLYVAATRTKSVLMVPKTEEEKQFLYPLSRNIDNQLEVEIDINYKDNAKTTRKKKEELEKTKDLRIKKEILRPSYSKMSPSEFKSNLSSEEYITIDSIKLKDVKVSRIKEGLEDGSIYGGPRGRIYGLMVHRAFEILIKKANGLDNIHKDTIDYAISLAINEYIENLELNRSNISVFYPTNIWIVNEILSIKEDKGNDEARLFLKERLYKYIKTNLTNFINNNDIRNLFKDSRRIFTELPFTISIDKNKDVLLNKLSQYISYERINLVKKFNKPILINGVIDLVIQSKDGSWTILDYKTDILFRESMGHILRKKYASQLKGYKILLEDILGAEDIKIDNLIIYSTFKDELIHIYEPALI</sequence>
<gene>
    <name evidence="17" type="ORF">H8689_03050</name>
</gene>
<keyword evidence="4 14" id="KW-0378">Hydrolase</keyword>
<evidence type="ECO:0000256" key="9">
    <source>
        <dbReference type="ARBA" id="ARBA00023204"/>
    </source>
</evidence>
<dbReference type="GO" id="GO:0000725">
    <property type="term" value="P:recombinational repair"/>
    <property type="evidence" value="ECO:0007669"/>
    <property type="project" value="TreeGrafter"/>
</dbReference>
<dbReference type="PROSITE" id="PS51217">
    <property type="entry name" value="UVRD_HELICASE_CTER"/>
    <property type="match status" value="1"/>
</dbReference>
<organism evidence="17 18">
    <name type="scientific">Wansuia hejianensis</name>
    <dbReference type="NCBI Taxonomy" id="2763667"/>
    <lineage>
        <taxon>Bacteria</taxon>
        <taxon>Bacillati</taxon>
        <taxon>Bacillota</taxon>
        <taxon>Clostridia</taxon>
        <taxon>Lachnospirales</taxon>
        <taxon>Lachnospiraceae</taxon>
        <taxon>Wansuia</taxon>
    </lineage>
</organism>
<comment type="catalytic activity">
    <reaction evidence="13">
        <text>ATP + H2O = ADP + phosphate + H(+)</text>
        <dbReference type="Rhea" id="RHEA:13065"/>
        <dbReference type="ChEBI" id="CHEBI:15377"/>
        <dbReference type="ChEBI" id="CHEBI:15378"/>
        <dbReference type="ChEBI" id="CHEBI:30616"/>
        <dbReference type="ChEBI" id="CHEBI:43474"/>
        <dbReference type="ChEBI" id="CHEBI:456216"/>
        <dbReference type="EC" id="5.6.2.4"/>
    </reaction>
</comment>
<keyword evidence="6" id="KW-0269">Exonuclease</keyword>
<keyword evidence="2 14" id="KW-0547">Nucleotide-binding</keyword>
<evidence type="ECO:0000256" key="13">
    <source>
        <dbReference type="ARBA" id="ARBA00048988"/>
    </source>
</evidence>
<dbReference type="GO" id="GO:0004527">
    <property type="term" value="F:exonuclease activity"/>
    <property type="evidence" value="ECO:0007669"/>
    <property type="project" value="UniProtKB-KW"/>
</dbReference>
<dbReference type="GO" id="GO:0005829">
    <property type="term" value="C:cytosol"/>
    <property type="evidence" value="ECO:0007669"/>
    <property type="project" value="TreeGrafter"/>
</dbReference>
<dbReference type="PROSITE" id="PS51198">
    <property type="entry name" value="UVRD_HELICASE_ATP_BIND"/>
    <property type="match status" value="1"/>
</dbReference>
<dbReference type="RefSeq" id="WP_249322943.1">
    <property type="nucleotide sequence ID" value="NZ_JACRTK010000001.1"/>
</dbReference>
<evidence type="ECO:0000256" key="2">
    <source>
        <dbReference type="ARBA" id="ARBA00022741"/>
    </source>
</evidence>
<evidence type="ECO:0000256" key="6">
    <source>
        <dbReference type="ARBA" id="ARBA00022839"/>
    </source>
</evidence>
<dbReference type="GO" id="GO:0003677">
    <property type="term" value="F:DNA binding"/>
    <property type="evidence" value="ECO:0007669"/>
    <property type="project" value="UniProtKB-KW"/>
</dbReference>
<name>A0A926IM13_9FIRM</name>
<evidence type="ECO:0000256" key="8">
    <source>
        <dbReference type="ARBA" id="ARBA00023125"/>
    </source>
</evidence>
<accession>A0A926IM13</accession>
<evidence type="ECO:0000256" key="1">
    <source>
        <dbReference type="ARBA" id="ARBA00022722"/>
    </source>
</evidence>
<evidence type="ECO:0000259" key="16">
    <source>
        <dbReference type="PROSITE" id="PS51217"/>
    </source>
</evidence>
<evidence type="ECO:0000256" key="5">
    <source>
        <dbReference type="ARBA" id="ARBA00022806"/>
    </source>
</evidence>
<keyword evidence="10" id="KW-0413">Isomerase</keyword>
<evidence type="ECO:0000256" key="4">
    <source>
        <dbReference type="ARBA" id="ARBA00022801"/>
    </source>
</evidence>
<dbReference type="EC" id="5.6.2.4" evidence="12"/>
<dbReference type="PANTHER" id="PTHR11070:SF67">
    <property type="entry name" value="DNA 3'-5' HELICASE"/>
    <property type="match status" value="1"/>
</dbReference>
<dbReference type="SUPFAM" id="SSF52980">
    <property type="entry name" value="Restriction endonuclease-like"/>
    <property type="match status" value="1"/>
</dbReference>
<reference evidence="17 18" key="1">
    <citation type="submission" date="2020-08" db="EMBL/GenBank/DDBJ databases">
        <title>Genome public.</title>
        <authorList>
            <person name="Liu C."/>
            <person name="Sun Q."/>
        </authorList>
    </citation>
    <scope>NUCLEOTIDE SEQUENCE [LARGE SCALE GENOMIC DNA]</scope>
    <source>
        <strain evidence="17 18">NSJ-26</strain>
    </source>
</reference>
<dbReference type="Pfam" id="PF00580">
    <property type="entry name" value="UvrD-helicase"/>
    <property type="match status" value="1"/>
</dbReference>
<keyword evidence="7 14" id="KW-0067">ATP-binding</keyword>
<dbReference type="EMBL" id="JACRTK010000001">
    <property type="protein sequence ID" value="MBC8590116.1"/>
    <property type="molecule type" value="Genomic_DNA"/>
</dbReference>
<protein>
    <recommendedName>
        <fullName evidence="12">DNA 3'-5' helicase</fullName>
        <ecNumber evidence="12">5.6.2.4</ecNumber>
    </recommendedName>
</protein>
<feature type="domain" description="UvrD-like helicase ATP-binding" evidence="15">
    <location>
        <begin position="8"/>
        <end position="431"/>
    </location>
</feature>
<evidence type="ECO:0000259" key="15">
    <source>
        <dbReference type="PROSITE" id="PS51198"/>
    </source>
</evidence>
<dbReference type="PANTHER" id="PTHR11070">
    <property type="entry name" value="UVRD / RECB / PCRA DNA HELICASE FAMILY MEMBER"/>
    <property type="match status" value="1"/>
</dbReference>
<dbReference type="InterPro" id="IPR014016">
    <property type="entry name" value="UvrD-like_ATP-bd"/>
</dbReference>